<evidence type="ECO:0000313" key="10">
    <source>
        <dbReference type="EMBL" id="CAF0935065.1"/>
    </source>
</evidence>
<feature type="compositionally biased region" description="Low complexity" evidence="8">
    <location>
        <begin position="1169"/>
        <end position="1179"/>
    </location>
</feature>
<feature type="region of interest" description="Disordered" evidence="8">
    <location>
        <begin position="1071"/>
        <end position="1132"/>
    </location>
</feature>
<name>A0A814C4B9_9BILA</name>
<gene>
    <name evidence="10" type="ORF">GPM918_LOCUS10395</name>
    <name evidence="11" type="ORF">SRO942_LOCUS10396</name>
</gene>
<protein>
    <recommendedName>
        <fullName evidence="9">CTF/NF-I domain-containing protein</fullName>
    </recommendedName>
</protein>
<keyword evidence="5" id="KW-0010">Activator</keyword>
<dbReference type="GO" id="GO:0000981">
    <property type="term" value="F:DNA-binding transcription factor activity, RNA polymerase II-specific"/>
    <property type="evidence" value="ECO:0007669"/>
    <property type="project" value="TreeGrafter"/>
</dbReference>
<dbReference type="PROSITE" id="PS51080">
    <property type="entry name" value="CTF_NFI_2"/>
    <property type="match status" value="1"/>
</dbReference>
<keyword evidence="7" id="KW-0539">Nucleus</keyword>
<dbReference type="SMART" id="SM00523">
    <property type="entry name" value="DWA"/>
    <property type="match status" value="1"/>
</dbReference>
<evidence type="ECO:0000256" key="3">
    <source>
        <dbReference type="ARBA" id="ARBA00023015"/>
    </source>
</evidence>
<feature type="compositionally biased region" description="Low complexity" evidence="8">
    <location>
        <begin position="1101"/>
        <end position="1125"/>
    </location>
</feature>
<keyword evidence="2" id="KW-0235">DNA replication</keyword>
<keyword evidence="6" id="KW-0804">Transcription</keyword>
<dbReference type="PANTHER" id="PTHR11492:SF8">
    <property type="entry name" value="NUCLEAR FACTOR I, ISOFORM B"/>
    <property type="match status" value="1"/>
</dbReference>
<dbReference type="GO" id="GO:0006260">
    <property type="term" value="P:DNA replication"/>
    <property type="evidence" value="ECO:0007669"/>
    <property type="project" value="UniProtKB-KW"/>
</dbReference>
<evidence type="ECO:0000256" key="4">
    <source>
        <dbReference type="ARBA" id="ARBA00023125"/>
    </source>
</evidence>
<keyword evidence="12" id="KW-1185">Reference proteome</keyword>
<dbReference type="GO" id="GO:0045893">
    <property type="term" value="P:positive regulation of DNA-templated transcription"/>
    <property type="evidence" value="ECO:0007669"/>
    <property type="project" value="UniProtKB-ARBA"/>
</dbReference>
<dbReference type="EMBL" id="CAJOBC010002046">
    <property type="protein sequence ID" value="CAF3712446.1"/>
    <property type="molecule type" value="Genomic_DNA"/>
</dbReference>
<accession>A0A814C4B9</accession>
<dbReference type="OrthoDB" id="10055441at2759"/>
<proteinExistence type="predicted"/>
<dbReference type="InterPro" id="IPR019548">
    <property type="entry name" value="CTF/NFI_DNA-bd_N"/>
</dbReference>
<dbReference type="Proteomes" id="UP000681722">
    <property type="component" value="Unassembled WGS sequence"/>
</dbReference>
<dbReference type="Pfam" id="PF03165">
    <property type="entry name" value="MH1"/>
    <property type="match status" value="1"/>
</dbReference>
<feature type="region of interest" description="Disordered" evidence="8">
    <location>
        <begin position="1242"/>
        <end position="1279"/>
    </location>
</feature>
<dbReference type="InterPro" id="IPR003619">
    <property type="entry name" value="MAD_homology1_Dwarfin-type"/>
</dbReference>
<evidence type="ECO:0000256" key="7">
    <source>
        <dbReference type="ARBA" id="ARBA00023242"/>
    </source>
</evidence>
<feature type="compositionally biased region" description="Low complexity" evidence="8">
    <location>
        <begin position="585"/>
        <end position="604"/>
    </location>
</feature>
<feature type="region of interest" description="Disordered" evidence="8">
    <location>
        <begin position="274"/>
        <end position="310"/>
    </location>
</feature>
<evidence type="ECO:0000256" key="1">
    <source>
        <dbReference type="ARBA" id="ARBA00004123"/>
    </source>
</evidence>
<comment type="caution">
    <text evidence="10">The sequence shown here is derived from an EMBL/GenBank/DDBJ whole genome shotgun (WGS) entry which is preliminary data.</text>
</comment>
<feature type="compositionally biased region" description="Polar residues" evidence="8">
    <location>
        <begin position="431"/>
        <end position="459"/>
    </location>
</feature>
<dbReference type="InterPro" id="IPR020604">
    <property type="entry name" value="CTF/NFI_DNA-bd-dom"/>
</dbReference>
<evidence type="ECO:0000313" key="11">
    <source>
        <dbReference type="EMBL" id="CAF3712446.1"/>
    </source>
</evidence>
<dbReference type="Gene3D" id="3.90.520.10">
    <property type="entry name" value="SMAD MH1 domain"/>
    <property type="match status" value="1"/>
</dbReference>
<feature type="region of interest" description="Disordered" evidence="8">
    <location>
        <begin position="1156"/>
        <end position="1227"/>
    </location>
</feature>
<feature type="region of interest" description="Disordered" evidence="8">
    <location>
        <begin position="745"/>
        <end position="769"/>
    </location>
</feature>
<evidence type="ECO:0000256" key="8">
    <source>
        <dbReference type="SAM" id="MobiDB-lite"/>
    </source>
</evidence>
<comment type="subcellular location">
    <subcellularLocation>
        <location evidence="1">Nucleus</location>
    </subcellularLocation>
</comment>
<evidence type="ECO:0000256" key="5">
    <source>
        <dbReference type="ARBA" id="ARBA00023159"/>
    </source>
</evidence>
<dbReference type="SUPFAM" id="SSF56366">
    <property type="entry name" value="SMAD MH1 domain"/>
    <property type="match status" value="1"/>
</dbReference>
<dbReference type="InterPro" id="IPR036578">
    <property type="entry name" value="SMAD_MH1_sf"/>
</dbReference>
<feature type="compositionally biased region" description="Polar residues" evidence="8">
    <location>
        <begin position="745"/>
        <end position="755"/>
    </location>
</feature>
<feature type="region of interest" description="Disordered" evidence="8">
    <location>
        <begin position="585"/>
        <end position="613"/>
    </location>
</feature>
<dbReference type="EMBL" id="CAJNOQ010002046">
    <property type="protein sequence ID" value="CAF0935065.1"/>
    <property type="molecule type" value="Genomic_DNA"/>
</dbReference>
<feature type="region of interest" description="Disordered" evidence="8">
    <location>
        <begin position="655"/>
        <end position="704"/>
    </location>
</feature>
<reference evidence="10" key="1">
    <citation type="submission" date="2021-02" db="EMBL/GenBank/DDBJ databases">
        <authorList>
            <person name="Nowell W R."/>
        </authorList>
    </citation>
    <scope>NUCLEOTIDE SEQUENCE</scope>
</reference>
<dbReference type="GO" id="GO:0005634">
    <property type="term" value="C:nucleus"/>
    <property type="evidence" value="ECO:0007669"/>
    <property type="project" value="UniProtKB-SubCell"/>
</dbReference>
<feature type="compositionally biased region" description="Low complexity" evidence="8">
    <location>
        <begin position="657"/>
        <end position="668"/>
    </location>
</feature>
<feature type="region of interest" description="Disordered" evidence="8">
    <location>
        <begin position="431"/>
        <end position="473"/>
    </location>
</feature>
<feature type="compositionally biased region" description="Low complexity" evidence="8">
    <location>
        <begin position="829"/>
        <end position="838"/>
    </location>
</feature>
<dbReference type="InterPro" id="IPR000647">
    <property type="entry name" value="CTF/NFI"/>
</dbReference>
<dbReference type="GO" id="GO:0000978">
    <property type="term" value="F:RNA polymerase II cis-regulatory region sequence-specific DNA binding"/>
    <property type="evidence" value="ECO:0007669"/>
    <property type="project" value="TreeGrafter"/>
</dbReference>
<evidence type="ECO:0000256" key="6">
    <source>
        <dbReference type="ARBA" id="ARBA00023163"/>
    </source>
</evidence>
<evidence type="ECO:0000259" key="9">
    <source>
        <dbReference type="PROSITE" id="PS51080"/>
    </source>
</evidence>
<dbReference type="Proteomes" id="UP000663829">
    <property type="component" value="Unassembled WGS sequence"/>
</dbReference>
<keyword evidence="3" id="KW-0805">Transcription regulation</keyword>
<dbReference type="PANTHER" id="PTHR11492">
    <property type="entry name" value="NUCLEAR FACTOR I"/>
    <property type="match status" value="1"/>
</dbReference>
<dbReference type="Pfam" id="PF10524">
    <property type="entry name" value="NfI_DNAbd_pre-N"/>
    <property type="match status" value="1"/>
</dbReference>
<feature type="compositionally biased region" description="Polar residues" evidence="8">
    <location>
        <begin position="1077"/>
        <end position="1100"/>
    </location>
</feature>
<feature type="region of interest" description="Disordered" evidence="8">
    <location>
        <begin position="822"/>
        <end position="846"/>
    </location>
</feature>
<feature type="domain" description="CTF/NF-I" evidence="9">
    <location>
        <begin position="15"/>
        <end position="209"/>
    </location>
</feature>
<keyword evidence="4" id="KW-0238">DNA-binding</keyword>
<feature type="compositionally biased region" description="Low complexity" evidence="8">
    <location>
        <begin position="1199"/>
        <end position="1223"/>
    </location>
</feature>
<evidence type="ECO:0000256" key="2">
    <source>
        <dbReference type="ARBA" id="ARBA00022705"/>
    </source>
</evidence>
<organism evidence="10 12">
    <name type="scientific">Didymodactylos carnosus</name>
    <dbReference type="NCBI Taxonomy" id="1234261"/>
    <lineage>
        <taxon>Eukaryota</taxon>
        <taxon>Metazoa</taxon>
        <taxon>Spiralia</taxon>
        <taxon>Gnathifera</taxon>
        <taxon>Rotifera</taxon>
        <taxon>Eurotatoria</taxon>
        <taxon>Bdelloidea</taxon>
        <taxon>Philodinida</taxon>
        <taxon>Philodinidae</taxon>
        <taxon>Didymodactylos</taxon>
    </lineage>
</organism>
<feature type="compositionally biased region" description="Basic and acidic residues" evidence="8">
    <location>
        <begin position="296"/>
        <end position="306"/>
    </location>
</feature>
<evidence type="ECO:0000313" key="12">
    <source>
        <dbReference type="Proteomes" id="UP000663829"/>
    </source>
</evidence>
<sequence>MIHEPAGPRDWSPVGVLPGVSTRFEGSECIEALIPYVKAFSYTWFNLQSSKRRYLKQHETPLPYELEKGLKEEYMHESYENKIKWAVRILAKLRKDIYRDCRQELVKTISNQSVNGPCIISNPDTKNKMRRIDCLRQADKVWRLDVVMVVLFRGIPLESTDGERLTKCKECKNPALCINPYHVVLHVKELEVYLVNYINAKERKGSIRVFSRKIAHVWPEQVNFLFLASIDEGGSMKDVIGSDYLGSMLKMETDEYTEQNIPSQPDLLKMCRSRKPSLSGSPRTAKRRRTIANPSSHDETDGREVPDASASNVHSYDMLDSTTPFQQRNEQPALKNEQNITQLSSSSITISSNIKQSSSSSLTTAMGDKQYNEKYNQVVCSCSSASTNYTTLTTPSSFQKQNNDSSRQQPVMYGSLRSISPKSGVSLHIKASTSNQDSPSNDMSPYQQQAQMQPPSSGSEIVDKGTDSSRPFSQIGIHNHVSLKLHFNNQTPQQPSAIPPPVQVPIQPQTPAPVPYTTNISDSKDVSDRLIQTLVQRFQNNQQKSTSTHPHTIEYFRQDSTKSGSMNNQSVLDQQRPSSLNIIFSSHNNNSTTPVPSTSSTLSNGPTIPQHQKSSFIQSTNILTAKQQEMIHQMPQQHRSTQQQSFDQSNLLEPLHNTYSSNKNTNYTARFSDFKSSPNMMNEGKQQDSQPSLPKEPVNNDMSSNNLLRLTSTHQHQSLPQFTTLADLKEYLQKMGLVIELVPTDQPSPTQLKNVPTSTLPPPPPPSTAKSVIQLERDQAVRSGAISGMSDHGQIVLKTQPQVVMVMNNNSQRLMSNIREENGGRVQEQQQQQSSRSSSIEKSLSVPPSVLTEKLLEYAATTSNNQQYQQNSSKQIVSNIANLLVKTTDKEQSVLSPTQSVIQITQNNHVQQITRSTVPSETYRSSTIQQPQHQQMSSVDHTPIIIPTRTQIVNNPMDSYNNNSNNNNNMKSYNNMDLIRFQQAPQSHSSDNRHLRMNLDDKTQKITPEKVRRELTSTLFNLHHHSHQHHDIPLLQDHDGHLHDREVEEFMIGKESITKDATKLKLFHNKSDDDKMSTTQTMITTGSNDSNSCTPSTITINNNSNDNNNSNNPNGNHNNNSNKLNAQGHASKSSGQSICELLMLLYEQERTRSTQLQKQIDQVSRQRSRNSSGQSSESQTGLETPHGLDNRHGAPLSPAAWGLSGSASNSNSNSNSASTSRGANGKEKSMNILNGLSQMPSHALNRPLKFDPSYNGDSESQDRDLNECSPPDSNKNAISPTKVTQFSAVIPSQSIPRPVPLIQTQDGLVRHTTTTATTNSSVNTGMTTNSTANGQFFSPSNRVFQSPLSQLFQNALSPAACGVLSPFLSPSTSRSDTPSELILPHDLISVLNSRVWSEEDLLNAFIKNFDPSVLVRYVRNNVLSNEINIGLETNFKSIYSHTDLYGNKNIEIERIQVDETLTDKYGLNSEKAVVYSHL</sequence>